<name>A0ABV7YCC8_9ACTN</name>
<dbReference type="Gene3D" id="3.90.79.10">
    <property type="entry name" value="Nucleoside Triphosphate Pyrophosphohydrolase"/>
    <property type="match status" value="1"/>
</dbReference>
<dbReference type="Proteomes" id="UP001595699">
    <property type="component" value="Unassembled WGS sequence"/>
</dbReference>
<dbReference type="EMBL" id="JBHRZH010000016">
    <property type="protein sequence ID" value="MFC3762886.1"/>
    <property type="molecule type" value="Genomic_DNA"/>
</dbReference>
<dbReference type="CDD" id="cd02883">
    <property type="entry name" value="NUDIX_Hydrolase"/>
    <property type="match status" value="1"/>
</dbReference>
<evidence type="ECO:0000259" key="6">
    <source>
        <dbReference type="PROSITE" id="PS51462"/>
    </source>
</evidence>
<comment type="caution">
    <text evidence="7">The sequence shown here is derived from an EMBL/GenBank/DDBJ whole genome shotgun (WGS) entry which is preliminary data.</text>
</comment>
<gene>
    <name evidence="7" type="ORF">ACFOUW_18745</name>
</gene>
<dbReference type="GO" id="GO:0016787">
    <property type="term" value="F:hydrolase activity"/>
    <property type="evidence" value="ECO:0007669"/>
    <property type="project" value="UniProtKB-KW"/>
</dbReference>
<dbReference type="RefSeq" id="WP_205113771.1">
    <property type="nucleotide sequence ID" value="NZ_JAFBCM010000001.1"/>
</dbReference>
<evidence type="ECO:0000256" key="3">
    <source>
        <dbReference type="ARBA" id="ARBA00022801"/>
    </source>
</evidence>
<accession>A0ABV7YCC8</accession>
<feature type="region of interest" description="Disordered" evidence="5">
    <location>
        <begin position="139"/>
        <end position="163"/>
    </location>
</feature>
<dbReference type="Pfam" id="PF00293">
    <property type="entry name" value="NUDIX"/>
    <property type="match status" value="1"/>
</dbReference>
<dbReference type="SUPFAM" id="SSF55811">
    <property type="entry name" value="Nudix"/>
    <property type="match status" value="1"/>
</dbReference>
<sequence>MTIERRTRVAAYAICHRADEVLLAHFVSADGADRHWTLPGGGIDFGEDPSHAVVREVAEETGYQVEVEQLLGVDSRPRRQSFNGHEEDVHHLGVYYSVRIVGGSLRDEVGGSTDQAAWIPLAQLPSLPRASLVDLGIGLERDRPPTGHVKPAASGGSGSATVR</sequence>
<dbReference type="PANTHER" id="PTHR43046">
    <property type="entry name" value="GDP-MANNOSE MANNOSYL HYDROLASE"/>
    <property type="match status" value="1"/>
</dbReference>
<evidence type="ECO:0000256" key="2">
    <source>
        <dbReference type="ARBA" id="ARBA00005582"/>
    </source>
</evidence>
<dbReference type="PRINTS" id="PR00502">
    <property type="entry name" value="NUDIXFAMILY"/>
</dbReference>
<organism evidence="7 8">
    <name type="scientific">Tenggerimyces flavus</name>
    <dbReference type="NCBI Taxonomy" id="1708749"/>
    <lineage>
        <taxon>Bacteria</taxon>
        <taxon>Bacillati</taxon>
        <taxon>Actinomycetota</taxon>
        <taxon>Actinomycetes</taxon>
        <taxon>Propionibacteriales</taxon>
        <taxon>Nocardioidaceae</taxon>
        <taxon>Tenggerimyces</taxon>
    </lineage>
</organism>
<evidence type="ECO:0000313" key="7">
    <source>
        <dbReference type="EMBL" id="MFC3762886.1"/>
    </source>
</evidence>
<evidence type="ECO:0000256" key="4">
    <source>
        <dbReference type="RuleBase" id="RU003476"/>
    </source>
</evidence>
<keyword evidence="3 4" id="KW-0378">Hydrolase</keyword>
<comment type="cofactor">
    <cofactor evidence="1">
        <name>Mg(2+)</name>
        <dbReference type="ChEBI" id="CHEBI:18420"/>
    </cofactor>
</comment>
<evidence type="ECO:0000256" key="5">
    <source>
        <dbReference type="SAM" id="MobiDB-lite"/>
    </source>
</evidence>
<comment type="similarity">
    <text evidence="2 4">Belongs to the Nudix hydrolase family.</text>
</comment>
<keyword evidence="8" id="KW-1185">Reference proteome</keyword>
<dbReference type="PANTHER" id="PTHR43046:SF16">
    <property type="entry name" value="ADP-RIBOSE PYROPHOSPHATASE YJHB-RELATED"/>
    <property type="match status" value="1"/>
</dbReference>
<feature type="domain" description="Nudix hydrolase" evidence="6">
    <location>
        <begin position="5"/>
        <end position="141"/>
    </location>
</feature>
<dbReference type="InterPro" id="IPR020084">
    <property type="entry name" value="NUDIX_hydrolase_CS"/>
</dbReference>
<reference evidence="8" key="1">
    <citation type="journal article" date="2019" name="Int. J. Syst. Evol. Microbiol.">
        <title>The Global Catalogue of Microorganisms (GCM) 10K type strain sequencing project: providing services to taxonomists for standard genome sequencing and annotation.</title>
        <authorList>
            <consortium name="The Broad Institute Genomics Platform"/>
            <consortium name="The Broad Institute Genome Sequencing Center for Infectious Disease"/>
            <person name="Wu L."/>
            <person name="Ma J."/>
        </authorList>
    </citation>
    <scope>NUCLEOTIDE SEQUENCE [LARGE SCALE GENOMIC DNA]</scope>
    <source>
        <strain evidence="8">CGMCC 4.7241</strain>
    </source>
</reference>
<proteinExistence type="inferred from homology"/>
<dbReference type="PROSITE" id="PS00893">
    <property type="entry name" value="NUDIX_BOX"/>
    <property type="match status" value="1"/>
</dbReference>
<protein>
    <submittedName>
        <fullName evidence="7">NUDIX hydrolase</fullName>
    </submittedName>
</protein>
<dbReference type="InterPro" id="IPR020476">
    <property type="entry name" value="Nudix_hydrolase"/>
</dbReference>
<dbReference type="InterPro" id="IPR000086">
    <property type="entry name" value="NUDIX_hydrolase_dom"/>
</dbReference>
<evidence type="ECO:0000256" key="1">
    <source>
        <dbReference type="ARBA" id="ARBA00001946"/>
    </source>
</evidence>
<dbReference type="PROSITE" id="PS51462">
    <property type="entry name" value="NUDIX"/>
    <property type="match status" value="1"/>
</dbReference>
<dbReference type="InterPro" id="IPR015797">
    <property type="entry name" value="NUDIX_hydrolase-like_dom_sf"/>
</dbReference>
<evidence type="ECO:0000313" key="8">
    <source>
        <dbReference type="Proteomes" id="UP001595699"/>
    </source>
</evidence>